<name>A0AA91I3F8_9GAMM</name>
<organism evidence="1 2">
    <name type="scientific">Methylomonas koyamae</name>
    <dbReference type="NCBI Taxonomy" id="702114"/>
    <lineage>
        <taxon>Bacteria</taxon>
        <taxon>Pseudomonadati</taxon>
        <taxon>Pseudomonadota</taxon>
        <taxon>Gammaproteobacteria</taxon>
        <taxon>Methylococcales</taxon>
        <taxon>Methylococcaceae</taxon>
        <taxon>Methylomonas</taxon>
    </lineage>
</organism>
<proteinExistence type="predicted"/>
<dbReference type="EMBL" id="LUUL01000125">
    <property type="protein sequence ID" value="OAI22180.1"/>
    <property type="molecule type" value="Genomic_DNA"/>
</dbReference>
<accession>A0AA91I3F8</accession>
<gene>
    <name evidence="1" type="ORF">A1356_01930</name>
</gene>
<reference evidence="1 2" key="1">
    <citation type="submission" date="2016-03" db="EMBL/GenBank/DDBJ databases">
        <authorList>
            <person name="Heylen K."/>
            <person name="De Vos P."/>
            <person name="Vekeman B."/>
        </authorList>
    </citation>
    <scope>NUCLEOTIDE SEQUENCE [LARGE SCALE GENOMIC DNA]</scope>
    <source>
        <strain evidence="1 2">R-49807</strain>
    </source>
</reference>
<sequence length="133" mass="15507">MCQAGERLLTKLDESDAQVVAAFWFLEPEKNWELNIVSPLVGSEGPRKYYKRINDVYESFSDEESVVSLHDIRVSNINNRVVDALKHSVLFKANLKNNRLGRNFIDGFYIEDMYLYRIEWDMLSKLSNLNQVA</sequence>
<evidence type="ECO:0000313" key="1">
    <source>
        <dbReference type="EMBL" id="OAI22180.1"/>
    </source>
</evidence>
<keyword evidence="2" id="KW-1185">Reference proteome</keyword>
<dbReference type="AlphaFoldDB" id="A0AA91I3F8"/>
<evidence type="ECO:0000313" key="2">
    <source>
        <dbReference type="Proteomes" id="UP000077734"/>
    </source>
</evidence>
<protein>
    <submittedName>
        <fullName evidence="1">Uncharacterized protein</fullName>
    </submittedName>
</protein>
<comment type="caution">
    <text evidence="1">The sequence shown here is derived from an EMBL/GenBank/DDBJ whole genome shotgun (WGS) entry which is preliminary data.</text>
</comment>
<dbReference type="Proteomes" id="UP000077734">
    <property type="component" value="Unassembled WGS sequence"/>
</dbReference>